<evidence type="ECO:0000313" key="5">
    <source>
        <dbReference type="Proteomes" id="UP000037405"/>
    </source>
</evidence>
<comment type="similarity">
    <text evidence="2">Belongs to the UPF0291 family.</text>
</comment>
<protein>
    <recommendedName>
        <fullName evidence="2">UPF0291 protein AF331_11980</fullName>
    </recommendedName>
</protein>
<reference evidence="3" key="2">
    <citation type="submission" date="2015-07" db="EMBL/GenBank/DDBJ databases">
        <title>MeaNS - Measles Nucleotide Surveillance Program.</title>
        <authorList>
            <person name="Tran T."/>
            <person name="Druce J."/>
        </authorList>
    </citation>
    <scope>NUCLEOTIDE SEQUENCE</scope>
    <source>
        <strain evidence="3">JCM 11544</strain>
    </source>
</reference>
<dbReference type="EMBL" id="VTEQ01000002">
    <property type="protein sequence ID" value="TYS55042.1"/>
    <property type="molecule type" value="Genomic_DNA"/>
</dbReference>
<reference evidence="4 6" key="3">
    <citation type="submission" date="2019-08" db="EMBL/GenBank/DDBJ databases">
        <title>Bacillus genomes from the desert of Cuatro Cienegas, Coahuila.</title>
        <authorList>
            <person name="Olmedo-Alvarez G."/>
        </authorList>
    </citation>
    <scope>NUCLEOTIDE SEQUENCE [LARGE SCALE GENOMIC DNA]</scope>
    <source>
        <strain evidence="4 6">CH108_3D</strain>
    </source>
</reference>
<evidence type="ECO:0000313" key="4">
    <source>
        <dbReference type="EMBL" id="TYS55042.1"/>
    </source>
</evidence>
<dbReference type="SUPFAM" id="SSF158221">
    <property type="entry name" value="YnzC-like"/>
    <property type="match status" value="1"/>
</dbReference>
<dbReference type="RefSeq" id="WP_053428337.1">
    <property type="nucleotide sequence ID" value="NZ_CP197480.1"/>
</dbReference>
<dbReference type="Gene3D" id="1.10.287.540">
    <property type="entry name" value="Helix hairpin bin"/>
    <property type="match status" value="1"/>
</dbReference>
<dbReference type="HAMAP" id="MF_01103">
    <property type="entry name" value="UPF0291"/>
    <property type="match status" value="1"/>
</dbReference>
<dbReference type="Proteomes" id="UP000322997">
    <property type="component" value="Unassembled WGS sequence"/>
</dbReference>
<comment type="caution">
    <text evidence="3">The sequence shown here is derived from an EMBL/GenBank/DDBJ whole genome shotgun (WGS) entry which is preliminary data.</text>
</comment>
<keyword evidence="5" id="KW-1185">Reference proteome</keyword>
<evidence type="ECO:0000256" key="1">
    <source>
        <dbReference type="ARBA" id="ARBA00022490"/>
    </source>
</evidence>
<name>A0A0M0G4N7_9BACI</name>
<dbReference type="PANTHER" id="PTHR37300">
    <property type="entry name" value="UPF0291 PROTEIN CBO2609/CLC_2481"/>
    <property type="match status" value="1"/>
</dbReference>
<organism evidence="3 5">
    <name type="scientific">Rossellomorea marisflavi</name>
    <dbReference type="NCBI Taxonomy" id="189381"/>
    <lineage>
        <taxon>Bacteria</taxon>
        <taxon>Bacillati</taxon>
        <taxon>Bacillota</taxon>
        <taxon>Bacilli</taxon>
        <taxon>Bacillales</taxon>
        <taxon>Bacillaceae</taxon>
        <taxon>Rossellomorea</taxon>
    </lineage>
</organism>
<evidence type="ECO:0000256" key="2">
    <source>
        <dbReference type="HAMAP-Rule" id="MF_01103"/>
    </source>
</evidence>
<reference evidence="5" key="1">
    <citation type="submission" date="2015-07" db="EMBL/GenBank/DDBJ databases">
        <title>Fjat-14235 jcm11544.</title>
        <authorList>
            <person name="Liu B."/>
            <person name="Wang J."/>
            <person name="Zhu Y."/>
            <person name="Liu G."/>
            <person name="Chen Q."/>
            <person name="Chen Z."/>
            <person name="Lan J."/>
            <person name="Che J."/>
            <person name="Ge C."/>
            <person name="Shi H."/>
            <person name="Pan Z."/>
            <person name="Liu X."/>
        </authorList>
    </citation>
    <scope>NUCLEOTIDE SEQUENCE [LARGE SCALE GENOMIC DNA]</scope>
    <source>
        <strain evidence="5">JCM 11544</strain>
    </source>
</reference>
<dbReference type="PATRIC" id="fig|189381.12.peg.2421"/>
<keyword evidence="1 2" id="KW-0963">Cytoplasm</keyword>
<dbReference type="AlphaFoldDB" id="A0A0M0G4N7"/>
<gene>
    <name evidence="3" type="ORF">AF331_11980</name>
    <name evidence="4" type="ORF">FZC83_08835</name>
</gene>
<dbReference type="Proteomes" id="UP000037405">
    <property type="component" value="Unassembled WGS sequence"/>
</dbReference>
<dbReference type="Pfam" id="PF05979">
    <property type="entry name" value="DUF896"/>
    <property type="match status" value="1"/>
</dbReference>
<evidence type="ECO:0000313" key="3">
    <source>
        <dbReference type="EMBL" id="KON84738.1"/>
    </source>
</evidence>
<dbReference type="OrthoDB" id="390105at2"/>
<evidence type="ECO:0000313" key="6">
    <source>
        <dbReference type="Proteomes" id="UP000322997"/>
    </source>
</evidence>
<sequence length="79" mass="8879">MISSLQRINELARKAREDGLTPGEVEERAALREEYLQEIRGQVSSTMSSLTIVNEDGEDITPTALVIEKAIQYRNSLPF</sequence>
<dbReference type="InterPro" id="IPR009242">
    <property type="entry name" value="DUF896"/>
</dbReference>
<dbReference type="PANTHER" id="PTHR37300:SF1">
    <property type="entry name" value="UPF0291 PROTEIN YNZC"/>
    <property type="match status" value="1"/>
</dbReference>
<comment type="subcellular location">
    <subcellularLocation>
        <location evidence="2">Cytoplasm</location>
    </subcellularLocation>
</comment>
<dbReference type="EMBL" id="LGUE01000004">
    <property type="protein sequence ID" value="KON84738.1"/>
    <property type="molecule type" value="Genomic_DNA"/>
</dbReference>
<dbReference type="GO" id="GO:0005737">
    <property type="term" value="C:cytoplasm"/>
    <property type="evidence" value="ECO:0007669"/>
    <property type="project" value="UniProtKB-SubCell"/>
</dbReference>
<dbReference type="STRING" id="189381.GCA_900166615_01498"/>
<accession>A0A0M0G4N7</accession>
<proteinExistence type="inferred from homology"/>